<organism evidence="1 2">
    <name type="scientific">Gigaspora rosea</name>
    <dbReference type="NCBI Taxonomy" id="44941"/>
    <lineage>
        <taxon>Eukaryota</taxon>
        <taxon>Fungi</taxon>
        <taxon>Fungi incertae sedis</taxon>
        <taxon>Mucoromycota</taxon>
        <taxon>Glomeromycotina</taxon>
        <taxon>Glomeromycetes</taxon>
        <taxon>Diversisporales</taxon>
        <taxon>Gigasporaceae</taxon>
        <taxon>Gigaspora</taxon>
    </lineage>
</organism>
<keyword evidence="2" id="KW-1185">Reference proteome</keyword>
<accession>A0A397U5S7</accession>
<dbReference type="OrthoDB" id="2491070at2759"/>
<comment type="caution">
    <text evidence="1">The sequence shown here is derived from an EMBL/GenBank/DDBJ whole genome shotgun (WGS) entry which is preliminary data.</text>
</comment>
<name>A0A397U5S7_9GLOM</name>
<evidence type="ECO:0000313" key="1">
    <source>
        <dbReference type="EMBL" id="RIB05021.1"/>
    </source>
</evidence>
<dbReference type="EMBL" id="QKWP01002063">
    <property type="protein sequence ID" value="RIB05021.1"/>
    <property type="molecule type" value="Genomic_DNA"/>
</dbReference>
<sequence>MVLVQDENEVQEVLPATLTLESGEGYDVEESSHQRLKSTLELLPVETLKLLYNSEGFEKRSNVNEGDAKTQDWENSDLQFLALERSLEKSIQASLEKAVDEIRKSIKNWEMIGKVRDVAATRAFTLRVAKREGWNVVAGIRDPLDDDPMEVFFQEKLASARQSTRNNHPRWDRESEMSDVFFPNGPEEMGGMALNPMVHWSMTGQQYFQQPGQPGFVPGGIPTYGSMLPYPSAYQHRYENY</sequence>
<dbReference type="Proteomes" id="UP000266673">
    <property type="component" value="Unassembled WGS sequence"/>
</dbReference>
<evidence type="ECO:0000313" key="2">
    <source>
        <dbReference type="Proteomes" id="UP000266673"/>
    </source>
</evidence>
<dbReference type="AlphaFoldDB" id="A0A397U5S7"/>
<gene>
    <name evidence="1" type="ORF">C2G38_2282038</name>
</gene>
<reference evidence="1 2" key="1">
    <citation type="submission" date="2018-06" db="EMBL/GenBank/DDBJ databases">
        <title>Comparative genomics reveals the genomic features of Rhizophagus irregularis, R. cerebriforme, R. diaphanum and Gigaspora rosea, and their symbiotic lifestyle signature.</title>
        <authorList>
            <person name="Morin E."/>
            <person name="San Clemente H."/>
            <person name="Chen E.C.H."/>
            <person name="De La Providencia I."/>
            <person name="Hainaut M."/>
            <person name="Kuo A."/>
            <person name="Kohler A."/>
            <person name="Murat C."/>
            <person name="Tang N."/>
            <person name="Roy S."/>
            <person name="Loubradou J."/>
            <person name="Henrissat B."/>
            <person name="Grigoriev I.V."/>
            <person name="Corradi N."/>
            <person name="Roux C."/>
            <person name="Martin F.M."/>
        </authorList>
    </citation>
    <scope>NUCLEOTIDE SEQUENCE [LARGE SCALE GENOMIC DNA]</scope>
    <source>
        <strain evidence="1 2">DAOM 194757</strain>
    </source>
</reference>
<protein>
    <submittedName>
        <fullName evidence="1">Uncharacterized protein</fullName>
    </submittedName>
</protein>
<proteinExistence type="predicted"/>